<dbReference type="EMBL" id="VAWA01000014">
    <property type="protein sequence ID" value="TLP73260.1"/>
    <property type="molecule type" value="Genomic_DNA"/>
</dbReference>
<dbReference type="SUPFAM" id="SSF54975">
    <property type="entry name" value="Acylphosphatase/BLUF domain-like"/>
    <property type="match status" value="1"/>
</dbReference>
<feature type="domain" description="Acylphosphatase-like" evidence="8">
    <location>
        <begin position="8"/>
        <end position="99"/>
    </location>
</feature>
<evidence type="ECO:0000256" key="2">
    <source>
        <dbReference type="ARBA" id="ARBA00012150"/>
    </source>
</evidence>
<evidence type="ECO:0000256" key="3">
    <source>
        <dbReference type="ARBA" id="ARBA00015991"/>
    </source>
</evidence>
<evidence type="ECO:0000256" key="5">
    <source>
        <dbReference type="PROSITE-ProRule" id="PRU00520"/>
    </source>
</evidence>
<accession>A0A5R9A3Z5</accession>
<comment type="catalytic activity">
    <reaction evidence="4 5 6">
        <text>an acyl phosphate + H2O = a carboxylate + phosphate + H(+)</text>
        <dbReference type="Rhea" id="RHEA:14965"/>
        <dbReference type="ChEBI" id="CHEBI:15377"/>
        <dbReference type="ChEBI" id="CHEBI:15378"/>
        <dbReference type="ChEBI" id="CHEBI:29067"/>
        <dbReference type="ChEBI" id="CHEBI:43474"/>
        <dbReference type="ChEBI" id="CHEBI:59918"/>
        <dbReference type="EC" id="3.6.1.7"/>
    </reaction>
</comment>
<dbReference type="PANTHER" id="PTHR47268">
    <property type="entry name" value="ACYLPHOSPHATASE"/>
    <property type="match status" value="1"/>
</dbReference>
<dbReference type="Gene3D" id="3.30.70.100">
    <property type="match status" value="1"/>
</dbReference>
<dbReference type="GO" id="GO:0003998">
    <property type="term" value="F:acylphosphatase activity"/>
    <property type="evidence" value="ECO:0007669"/>
    <property type="project" value="UniProtKB-EC"/>
</dbReference>
<gene>
    <name evidence="9" type="ORF">FEF27_10150</name>
</gene>
<dbReference type="Proteomes" id="UP000306544">
    <property type="component" value="Unassembled WGS sequence"/>
</dbReference>
<evidence type="ECO:0000313" key="10">
    <source>
        <dbReference type="Proteomes" id="UP000306544"/>
    </source>
</evidence>
<dbReference type="InterPro" id="IPR001792">
    <property type="entry name" value="Acylphosphatase-like_dom"/>
</dbReference>
<reference evidence="9 10" key="1">
    <citation type="submission" date="2019-05" db="EMBL/GenBank/DDBJ databases">
        <title>Nesterenkonia sp. GY239, isolated from the Southern Atlantic Ocean.</title>
        <authorList>
            <person name="Zhang G."/>
        </authorList>
    </citation>
    <scope>NUCLEOTIDE SEQUENCE [LARGE SCALE GENOMIC DNA]</scope>
    <source>
        <strain evidence="9 10">GY239</strain>
    </source>
</reference>
<dbReference type="PROSITE" id="PS00151">
    <property type="entry name" value="ACYLPHOSPHATASE_2"/>
    <property type="match status" value="1"/>
</dbReference>
<dbReference type="PROSITE" id="PS51160">
    <property type="entry name" value="ACYLPHOSPHATASE_3"/>
    <property type="match status" value="1"/>
</dbReference>
<keyword evidence="10" id="KW-1185">Reference proteome</keyword>
<dbReference type="RefSeq" id="WP_138170749.1">
    <property type="nucleotide sequence ID" value="NZ_VAWA01000014.1"/>
</dbReference>
<dbReference type="PANTHER" id="PTHR47268:SF4">
    <property type="entry name" value="ACYLPHOSPHATASE"/>
    <property type="match status" value="1"/>
</dbReference>
<evidence type="ECO:0000256" key="7">
    <source>
        <dbReference type="RuleBase" id="RU004168"/>
    </source>
</evidence>
<dbReference type="PRINTS" id="PR00112">
    <property type="entry name" value="ACYLPHPHTASE"/>
</dbReference>
<dbReference type="InterPro" id="IPR017968">
    <property type="entry name" value="Acylphosphatase_CS"/>
</dbReference>
<comment type="similarity">
    <text evidence="1 7">Belongs to the acylphosphatase family.</text>
</comment>
<dbReference type="Pfam" id="PF00708">
    <property type="entry name" value="Acylphosphatase"/>
    <property type="match status" value="1"/>
</dbReference>
<dbReference type="InterPro" id="IPR036046">
    <property type="entry name" value="Acylphosphatase-like_dom_sf"/>
</dbReference>
<comment type="caution">
    <text evidence="9">The sequence shown here is derived from an EMBL/GenBank/DDBJ whole genome shotgun (WGS) entry which is preliminary data.</text>
</comment>
<feature type="active site" evidence="5">
    <location>
        <position position="41"/>
    </location>
</feature>
<protein>
    <recommendedName>
        <fullName evidence="3 5">Acylphosphatase</fullName>
        <ecNumber evidence="2 5">3.6.1.7</ecNumber>
    </recommendedName>
</protein>
<sequence length="100" mass="10523">MESHFSAGTSVRVTGTVQGVNFRNSAKRQAEELGLVGWVRNTPDGAVELLIGGDGPAVEALISWCGTGPKRAEVTSVETREASAAELQALPAEGFRVRRG</sequence>
<keyword evidence="5 6" id="KW-0378">Hydrolase</keyword>
<dbReference type="PROSITE" id="PS00150">
    <property type="entry name" value="ACYLPHOSPHATASE_1"/>
    <property type="match status" value="1"/>
</dbReference>
<evidence type="ECO:0000256" key="6">
    <source>
        <dbReference type="RuleBase" id="RU000553"/>
    </source>
</evidence>
<evidence type="ECO:0000313" key="9">
    <source>
        <dbReference type="EMBL" id="TLP73260.1"/>
    </source>
</evidence>
<evidence type="ECO:0000259" key="8">
    <source>
        <dbReference type="PROSITE" id="PS51160"/>
    </source>
</evidence>
<organism evidence="9 10">
    <name type="scientific">Nesterenkonia sphaerica</name>
    <dbReference type="NCBI Taxonomy" id="1804988"/>
    <lineage>
        <taxon>Bacteria</taxon>
        <taxon>Bacillati</taxon>
        <taxon>Actinomycetota</taxon>
        <taxon>Actinomycetes</taxon>
        <taxon>Micrococcales</taxon>
        <taxon>Micrococcaceae</taxon>
        <taxon>Nesterenkonia</taxon>
    </lineage>
</organism>
<dbReference type="OrthoDB" id="3182027at2"/>
<dbReference type="AlphaFoldDB" id="A0A5R9A3Z5"/>
<proteinExistence type="inferred from homology"/>
<evidence type="ECO:0000256" key="1">
    <source>
        <dbReference type="ARBA" id="ARBA00005614"/>
    </source>
</evidence>
<feature type="active site" evidence="5">
    <location>
        <position position="23"/>
    </location>
</feature>
<evidence type="ECO:0000256" key="4">
    <source>
        <dbReference type="ARBA" id="ARBA00047645"/>
    </source>
</evidence>
<dbReference type="EC" id="3.6.1.7" evidence="2 5"/>
<name>A0A5R9A3Z5_9MICC</name>
<dbReference type="InterPro" id="IPR020456">
    <property type="entry name" value="Acylphosphatase"/>
</dbReference>